<feature type="region of interest" description="Disordered" evidence="8">
    <location>
        <begin position="542"/>
        <end position="566"/>
    </location>
</feature>
<dbReference type="Pfam" id="PF02761">
    <property type="entry name" value="Cbl_N2"/>
    <property type="match status" value="1"/>
</dbReference>
<evidence type="ECO:0000259" key="10">
    <source>
        <dbReference type="PROSITE" id="PS50250"/>
    </source>
</evidence>
<dbReference type="GO" id="GO:0003743">
    <property type="term" value="F:translation initiation factor activity"/>
    <property type="evidence" value="ECO:0007669"/>
    <property type="project" value="UniProtKB-UniRule"/>
</dbReference>
<comment type="function">
    <text evidence="5">Component of the eukaryotic translation initiation factor 3 (eIF-3) complex, which is involved in protein synthesis of a specialized repertoire of mRNAs and, together with other initiation factors, stimulates binding of mRNA and methionyl-tRNAi to the 40S ribosome. The eIF-3 complex specifically targets and initiates translation of a subset of mRNAs involved in cell proliferation.</text>
</comment>
<keyword evidence="7" id="KW-0833">Ubl conjugation pathway</keyword>
<keyword evidence="4 7" id="KW-0106">Calcium</keyword>
<dbReference type="Gene3D" id="1.20.930.20">
    <property type="entry name" value="Adaptor protein Cbl, N-terminal domain"/>
    <property type="match status" value="1"/>
</dbReference>
<dbReference type="PANTHER" id="PTHR23007">
    <property type="entry name" value="CBL"/>
    <property type="match status" value="1"/>
</dbReference>
<dbReference type="Pfam" id="PF02262">
    <property type="entry name" value="Cbl_N"/>
    <property type="match status" value="1"/>
</dbReference>
<dbReference type="SMART" id="SM00184">
    <property type="entry name" value="RING"/>
    <property type="match status" value="1"/>
</dbReference>
<dbReference type="GO" id="GO:0005509">
    <property type="term" value="F:calcium ion binding"/>
    <property type="evidence" value="ECO:0007669"/>
    <property type="project" value="UniProtKB-UniRule"/>
</dbReference>
<keyword evidence="3 7" id="KW-0862">Zinc</keyword>
<dbReference type="InterPro" id="IPR003153">
    <property type="entry name" value="Adaptor_Cbl_N_hlx"/>
</dbReference>
<proteinExistence type="inferred from homology"/>
<dbReference type="GO" id="GO:0016282">
    <property type="term" value="C:eukaryotic 43S preinitiation complex"/>
    <property type="evidence" value="ECO:0007669"/>
    <property type="project" value="UniProtKB-UniRule"/>
</dbReference>
<dbReference type="SUPFAM" id="SSF55550">
    <property type="entry name" value="SH2 domain"/>
    <property type="match status" value="1"/>
</dbReference>
<evidence type="ECO:0000259" key="9">
    <source>
        <dbReference type="PROSITE" id="PS50089"/>
    </source>
</evidence>
<dbReference type="GO" id="GO:0045121">
    <property type="term" value="C:membrane raft"/>
    <property type="evidence" value="ECO:0007669"/>
    <property type="project" value="TreeGrafter"/>
</dbReference>
<dbReference type="InterPro" id="IPR024162">
    <property type="entry name" value="Adaptor_Cbl"/>
</dbReference>
<dbReference type="EMBL" id="CAJNOT010001312">
    <property type="protein sequence ID" value="CAF1180704.1"/>
    <property type="molecule type" value="Genomic_DNA"/>
</dbReference>
<dbReference type="Pfam" id="PF18005">
    <property type="entry name" value="eIF3m_C_helix"/>
    <property type="match status" value="1"/>
</dbReference>
<evidence type="ECO:0000256" key="6">
    <source>
        <dbReference type="PROSITE-ProRule" id="PRU00175"/>
    </source>
</evidence>
<dbReference type="PROSITE" id="PS51506">
    <property type="entry name" value="CBL_PTB"/>
    <property type="match status" value="1"/>
</dbReference>
<comment type="function">
    <text evidence="7">E3 ubiquitin-protein ligase which accepts ubiquitin from specific E2 ubiquitin-conjugating enzymes, and transfers it to substrates, generally promoting their degradation by the proteasome.</text>
</comment>
<protein>
    <recommendedName>
        <fullName evidence="5">Eukaryotic translation initiation factor 3 subunit M</fullName>
        <shortName evidence="5">eIF3m</shortName>
    </recommendedName>
</protein>
<dbReference type="AlphaFoldDB" id="A0A814UYX1"/>
<dbReference type="Pfam" id="PF01399">
    <property type="entry name" value="PCI"/>
    <property type="match status" value="1"/>
</dbReference>
<dbReference type="GO" id="GO:0071541">
    <property type="term" value="C:eukaryotic translation initiation factor 3 complex, eIF3m"/>
    <property type="evidence" value="ECO:0007669"/>
    <property type="project" value="UniProtKB-UniRule"/>
</dbReference>
<dbReference type="Pfam" id="PF13920">
    <property type="entry name" value="zf-C3HC4_3"/>
    <property type="match status" value="1"/>
</dbReference>
<dbReference type="Pfam" id="PF02762">
    <property type="entry name" value="Cbl_N3"/>
    <property type="match status" value="1"/>
</dbReference>
<evidence type="ECO:0000256" key="4">
    <source>
        <dbReference type="ARBA" id="ARBA00022837"/>
    </source>
</evidence>
<dbReference type="InterPro" id="IPR036390">
    <property type="entry name" value="WH_DNA-bd_sf"/>
</dbReference>
<keyword evidence="5" id="KW-0396">Initiation factor</keyword>
<dbReference type="InterPro" id="IPR000717">
    <property type="entry name" value="PCI_dom"/>
</dbReference>
<dbReference type="InterPro" id="IPR024159">
    <property type="entry name" value="Cbl_PTB"/>
</dbReference>
<comment type="subunit">
    <text evidence="5">Component of the eukaryotic translation initiation factor 3 (eIF-3) complex.</text>
</comment>
<evidence type="ECO:0000256" key="3">
    <source>
        <dbReference type="ARBA" id="ARBA00022833"/>
    </source>
</evidence>
<dbReference type="GO" id="GO:0061630">
    <property type="term" value="F:ubiquitin protein ligase activity"/>
    <property type="evidence" value="ECO:0007669"/>
    <property type="project" value="UniProtKB-EC"/>
</dbReference>
<dbReference type="PROSITE" id="PS00518">
    <property type="entry name" value="ZF_RING_1"/>
    <property type="match status" value="1"/>
</dbReference>
<dbReference type="InterPro" id="IPR036860">
    <property type="entry name" value="SH2_dom_sf"/>
</dbReference>
<dbReference type="SUPFAM" id="SSF47668">
    <property type="entry name" value="N-terminal domain of cbl (N-cbl)"/>
    <property type="match status" value="1"/>
</dbReference>
<dbReference type="GO" id="GO:0033290">
    <property type="term" value="C:eukaryotic 48S preinitiation complex"/>
    <property type="evidence" value="ECO:0007669"/>
    <property type="project" value="UniProtKB-UniRule"/>
</dbReference>
<dbReference type="InterPro" id="IPR017907">
    <property type="entry name" value="Znf_RING_CS"/>
</dbReference>
<feature type="compositionally biased region" description="Polar residues" evidence="8">
    <location>
        <begin position="17"/>
        <end position="32"/>
    </location>
</feature>
<dbReference type="Gene3D" id="1.10.238.10">
    <property type="entry name" value="EF-hand"/>
    <property type="match status" value="1"/>
</dbReference>
<keyword evidence="7" id="KW-0808">Transferase</keyword>
<dbReference type="GO" id="GO:0005886">
    <property type="term" value="C:plasma membrane"/>
    <property type="evidence" value="ECO:0007669"/>
    <property type="project" value="TreeGrafter"/>
</dbReference>
<dbReference type="HAMAP" id="MF_03012">
    <property type="entry name" value="eIF3m"/>
    <property type="match status" value="1"/>
</dbReference>
<accession>A0A814UYX1</accession>
<dbReference type="Proteomes" id="UP000663864">
    <property type="component" value="Unassembled WGS sequence"/>
</dbReference>
<dbReference type="InterPro" id="IPR027528">
    <property type="entry name" value="eIF3m"/>
</dbReference>
<gene>
    <name evidence="12" type="ORF">ZHD862_LOCUS21740</name>
</gene>
<comment type="similarity">
    <text evidence="5">Belongs to the eIF-3 subunit M family.</text>
</comment>
<keyword evidence="1 7" id="KW-0479">Metal-binding</keyword>
<dbReference type="Gene3D" id="3.30.505.10">
    <property type="entry name" value="SH2 domain"/>
    <property type="match status" value="1"/>
</dbReference>
<feature type="domain" description="Cbl-PTB" evidence="11">
    <location>
        <begin position="37"/>
        <end position="343"/>
    </location>
</feature>
<dbReference type="GO" id="GO:0023051">
    <property type="term" value="P:regulation of signaling"/>
    <property type="evidence" value="ECO:0007669"/>
    <property type="project" value="InterPro"/>
</dbReference>
<dbReference type="InterPro" id="IPR011992">
    <property type="entry name" value="EF-hand-dom_pair"/>
</dbReference>
<evidence type="ECO:0000256" key="2">
    <source>
        <dbReference type="ARBA" id="ARBA00022771"/>
    </source>
</evidence>
<feature type="domain" description="RING-type" evidence="9">
    <location>
        <begin position="373"/>
        <end position="416"/>
    </location>
</feature>
<keyword evidence="2 6" id="KW-0863">Zinc-finger</keyword>
<dbReference type="InterPro" id="IPR014741">
    <property type="entry name" value="Adaptor_Cbl_EF_hand-like"/>
</dbReference>
<evidence type="ECO:0000313" key="13">
    <source>
        <dbReference type="Proteomes" id="UP000663864"/>
    </source>
</evidence>
<dbReference type="Gene3D" id="3.30.40.10">
    <property type="entry name" value="Zinc/RING finger domain, C3HC4 (zinc finger)"/>
    <property type="match status" value="1"/>
</dbReference>
<dbReference type="SMART" id="SM00088">
    <property type="entry name" value="PINT"/>
    <property type="match status" value="1"/>
</dbReference>
<dbReference type="UniPathway" id="UPA00143"/>
<dbReference type="InterPro" id="IPR014742">
    <property type="entry name" value="Adaptor_Cbl_SH2-like"/>
</dbReference>
<dbReference type="GO" id="GO:0001732">
    <property type="term" value="P:formation of cytoplasmic translation initiation complex"/>
    <property type="evidence" value="ECO:0007669"/>
    <property type="project" value="UniProtKB-UniRule"/>
</dbReference>
<comment type="caution">
    <text evidence="12">The sequence shown here is derived from an EMBL/GenBank/DDBJ whole genome shotgun (WGS) entry which is preliminary data.</text>
</comment>
<name>A0A814UYX1_9BILA</name>
<comment type="catalytic activity">
    <reaction evidence="7">
        <text>S-ubiquitinyl-[E2 ubiquitin-conjugating enzyme]-L-cysteine + [acceptor protein]-L-lysine = [E2 ubiquitin-conjugating enzyme]-L-cysteine + N(6)-ubiquitinyl-[acceptor protein]-L-lysine.</text>
        <dbReference type="EC" id="2.3.2.27"/>
    </reaction>
</comment>
<keyword evidence="5" id="KW-0648">Protein biosynthesis</keyword>
<dbReference type="SUPFAM" id="SSF57850">
    <property type="entry name" value="RING/U-box"/>
    <property type="match status" value="1"/>
</dbReference>
<sequence length="1085" mass="124720">MAQAAASNFRRRILGSRQGSSNDNLSSAINSSHSHKNRTSIRIDRRTMEKIWKQMDRIVKYCQIPKMNLKNSPPYMLDILPDFYQTLREIINHYEDRLHILNDIEYFRIFINNLIVLCTKTIECFKHAGHHMYNEQSNYRKHFIKLSLYYSHNLAELKSLFINGIYEGERFRLTKQEATDFWKKNFNDRTIVPWEEFKEKLNDVHSIQLNNESIALQNTIDLTHNNYVSIFEFDVFTRLFHPWSSLLTNWKLLAVTHPGFMAFMTYDEVKAILTNYIDKPGSYVFRLSCTRLGQWAIGYVTTQNTILQTIPQTKSLIQSLIDGEREGYYKYPNGKNIHIDLSLALRPIESNCIYVSEEQYAIYCDMGTSFELCKICSVNNKDSKIQPCGHLLCQNCLIAWQNQTSSKPPSLCPFCRSEIKGFESVIINPFDSSTIQNKKESSSNEFHDQKFDTNSNVQNLQTLTISCSVNNENYHGIQTSLDNLSSTPPPIPPRPTNMNLNANRIPIDTKINTPQHLQQHFLPSLHNNDVLLFSQRSSGINSRPLSSISSNESFSDSITQSSTTGDLQSVNVQNGIDNYLTSGNKTAWYSVNVQNGIDNYLTSGNKTACYSSNLSINKMDQFQTIDHIRNRLTSENNFDPKRIDAALTLTEGLSLSKQYKMAKLFLNQVKYEQAQLLNHNNTFINGLLIITIKRMKDDIPTTCVAAVFSDIEPGPQLRDIEKFMHDHGGQPELDFSTDDLESKVESIIRELRNVLKETIPEGEMEMFLNSVMSLILLVPEDKINRPILNFSEAIINANLPEKYGPMKLRVLTNLIYVVPERSNTDKYRILIDLIKCARNHRCINAVSVGINQVKKWVKEWKVSTEQVQELYRNMHEAYAATGDSANALQLLLELLGTYTKETASKARTDAFKCIINSINDPNVFIMDHLLLLEPVKVLEGENIHNLLNIFVSGRLQDYLEFYSKQKSFIESSGVKHDRNITKMRLLTFLQSAENQKEIPFDTIEKQMQITADEVESFIIEAVRTKMIRCKIDHLARKVIIDSTVQRTFTKQHWQSLKDKLELWKTNLSMINANLTTLVATQGTTK</sequence>
<dbReference type="GO" id="GO:0017124">
    <property type="term" value="F:SH3 domain binding"/>
    <property type="evidence" value="ECO:0007669"/>
    <property type="project" value="TreeGrafter"/>
</dbReference>
<dbReference type="PANTHER" id="PTHR23007:SF11">
    <property type="entry name" value="E3 UBIQUITIN-PROTEIN LIGASE CBL"/>
    <property type="match status" value="1"/>
</dbReference>
<dbReference type="InterPro" id="IPR036537">
    <property type="entry name" value="Adaptor_Cbl_N_dom_sf"/>
</dbReference>
<dbReference type="GO" id="GO:0008270">
    <property type="term" value="F:zinc ion binding"/>
    <property type="evidence" value="ECO:0007669"/>
    <property type="project" value="UniProtKB-KW"/>
</dbReference>
<evidence type="ECO:0000256" key="8">
    <source>
        <dbReference type="SAM" id="MobiDB-lite"/>
    </source>
</evidence>
<dbReference type="InterPro" id="IPR040750">
    <property type="entry name" value="eIF3m_C_helix"/>
</dbReference>
<comment type="pathway">
    <text evidence="7">Protein modification; protein ubiquitination.</text>
</comment>
<evidence type="ECO:0000259" key="11">
    <source>
        <dbReference type="PROSITE" id="PS51506"/>
    </source>
</evidence>
<feature type="region of interest" description="Disordered" evidence="8">
    <location>
        <begin position="16"/>
        <end position="40"/>
    </location>
</feature>
<reference evidence="12" key="1">
    <citation type="submission" date="2021-02" db="EMBL/GenBank/DDBJ databases">
        <authorList>
            <person name="Nowell W R."/>
        </authorList>
    </citation>
    <scope>NUCLEOTIDE SEQUENCE</scope>
</reference>
<evidence type="ECO:0000313" key="12">
    <source>
        <dbReference type="EMBL" id="CAF1180704.1"/>
    </source>
</evidence>
<dbReference type="GO" id="GO:0001784">
    <property type="term" value="F:phosphotyrosine residue binding"/>
    <property type="evidence" value="ECO:0007669"/>
    <property type="project" value="UniProtKB-UniRule"/>
</dbReference>
<dbReference type="CDD" id="cd09920">
    <property type="entry name" value="SH2_Cbl-b_TKB"/>
    <property type="match status" value="1"/>
</dbReference>
<comment type="subcellular location">
    <subcellularLocation>
        <location evidence="5">Cytoplasm</location>
    </subcellularLocation>
</comment>
<dbReference type="InterPro" id="IPR013083">
    <property type="entry name" value="Znf_RING/FYVE/PHD"/>
</dbReference>
<feature type="compositionally biased region" description="Low complexity" evidence="8">
    <location>
        <begin position="546"/>
        <end position="557"/>
    </location>
</feature>
<evidence type="ECO:0000256" key="1">
    <source>
        <dbReference type="ARBA" id="ARBA00022723"/>
    </source>
</evidence>
<dbReference type="GO" id="GO:0030971">
    <property type="term" value="F:receptor tyrosine kinase binding"/>
    <property type="evidence" value="ECO:0007669"/>
    <property type="project" value="TreeGrafter"/>
</dbReference>
<dbReference type="SUPFAM" id="SSF46785">
    <property type="entry name" value="Winged helix' DNA-binding domain"/>
    <property type="match status" value="1"/>
</dbReference>
<evidence type="ECO:0000256" key="7">
    <source>
        <dbReference type="RuleBase" id="RU367001"/>
    </source>
</evidence>
<feature type="domain" description="PCI" evidence="10">
    <location>
        <begin position="883"/>
        <end position="1045"/>
    </location>
</feature>
<dbReference type="SUPFAM" id="SSF47473">
    <property type="entry name" value="EF-hand"/>
    <property type="match status" value="1"/>
</dbReference>
<dbReference type="PROSITE" id="PS50250">
    <property type="entry name" value="PCI"/>
    <property type="match status" value="1"/>
</dbReference>
<dbReference type="InterPro" id="IPR001841">
    <property type="entry name" value="Znf_RING"/>
</dbReference>
<dbReference type="GO" id="GO:0016567">
    <property type="term" value="P:protein ubiquitination"/>
    <property type="evidence" value="ECO:0007669"/>
    <property type="project" value="UniProtKB-UniPathway"/>
</dbReference>
<evidence type="ECO:0000256" key="5">
    <source>
        <dbReference type="HAMAP-Rule" id="MF_03012"/>
    </source>
</evidence>
<organism evidence="12 13">
    <name type="scientific">Rotaria sordida</name>
    <dbReference type="NCBI Taxonomy" id="392033"/>
    <lineage>
        <taxon>Eukaryota</taxon>
        <taxon>Metazoa</taxon>
        <taxon>Spiralia</taxon>
        <taxon>Gnathifera</taxon>
        <taxon>Rotifera</taxon>
        <taxon>Eurotatoria</taxon>
        <taxon>Bdelloidea</taxon>
        <taxon>Philodinida</taxon>
        <taxon>Philodinidae</taxon>
        <taxon>Rotaria</taxon>
    </lineage>
</organism>
<keyword evidence="5" id="KW-0963">Cytoplasm</keyword>
<comment type="domain">
    <text evidence="7">The N-terminus is composed of the phosphotyrosine binding (PTB) domain, a short linker region and the RING-type zinc finger. The PTB domain, which is also called TKB (tyrosine kinase binding) domain, is composed of three different subdomains: a four-helix bundle (4H), a calcium-binding EF hand and a divergent SH2 domain.</text>
</comment>
<dbReference type="GO" id="GO:0007166">
    <property type="term" value="P:cell surface receptor signaling pathway"/>
    <property type="evidence" value="ECO:0007669"/>
    <property type="project" value="InterPro"/>
</dbReference>
<dbReference type="PROSITE" id="PS50089">
    <property type="entry name" value="ZF_RING_2"/>
    <property type="match status" value="1"/>
</dbReference>